<comment type="caution">
    <text evidence="3">The sequence shown here is derived from an EMBL/GenBank/DDBJ whole genome shotgun (WGS) entry which is preliminary data.</text>
</comment>
<dbReference type="InterPro" id="IPR000639">
    <property type="entry name" value="Epox_hydrolase-like"/>
</dbReference>
<reference evidence="3 4" key="1">
    <citation type="submission" date="2019-04" db="EMBL/GenBank/DDBJ databases">
        <title>Lampropedia sp YIM MLB12 draf genome.</title>
        <authorList>
            <person name="Wang Y.-X."/>
        </authorList>
    </citation>
    <scope>NUCLEOTIDE SEQUENCE [LARGE SCALE GENOMIC DNA]</scope>
    <source>
        <strain evidence="3 4">YIM MLB12</strain>
    </source>
</reference>
<dbReference type="InterPro" id="IPR000073">
    <property type="entry name" value="AB_hydrolase_1"/>
</dbReference>
<evidence type="ECO:0000313" key="3">
    <source>
        <dbReference type="EMBL" id="THJ36458.1"/>
    </source>
</evidence>
<keyword evidence="4" id="KW-1185">Reference proteome</keyword>
<evidence type="ECO:0000256" key="1">
    <source>
        <dbReference type="ARBA" id="ARBA00022801"/>
    </source>
</evidence>
<dbReference type="EMBL" id="SSWX01000001">
    <property type="protein sequence ID" value="THJ36458.1"/>
    <property type="molecule type" value="Genomic_DNA"/>
</dbReference>
<dbReference type="Gene3D" id="3.40.50.1820">
    <property type="entry name" value="alpha/beta hydrolase"/>
    <property type="match status" value="1"/>
</dbReference>
<gene>
    <name evidence="3" type="ORF">E8K88_00720</name>
</gene>
<dbReference type="GO" id="GO:0016787">
    <property type="term" value="F:hydrolase activity"/>
    <property type="evidence" value="ECO:0007669"/>
    <property type="project" value="UniProtKB-KW"/>
</dbReference>
<dbReference type="Proteomes" id="UP000306236">
    <property type="component" value="Unassembled WGS sequence"/>
</dbReference>
<dbReference type="PRINTS" id="PR00111">
    <property type="entry name" value="ABHYDROLASE"/>
</dbReference>
<protein>
    <submittedName>
        <fullName evidence="3">Alpha/beta hydrolase</fullName>
    </submittedName>
</protein>
<accession>A0A4S5C1X4</accession>
<dbReference type="SUPFAM" id="SSF53474">
    <property type="entry name" value="alpha/beta-Hydrolases"/>
    <property type="match status" value="1"/>
</dbReference>
<name>A0A4S5C1X4_9BURK</name>
<dbReference type="Pfam" id="PF00561">
    <property type="entry name" value="Abhydrolase_1"/>
    <property type="match status" value="1"/>
</dbReference>
<evidence type="ECO:0000259" key="2">
    <source>
        <dbReference type="Pfam" id="PF00561"/>
    </source>
</evidence>
<evidence type="ECO:0000313" key="4">
    <source>
        <dbReference type="Proteomes" id="UP000306236"/>
    </source>
</evidence>
<feature type="domain" description="AB hydrolase-1" evidence="2">
    <location>
        <begin position="59"/>
        <end position="332"/>
    </location>
</feature>
<organism evidence="3 4">
    <name type="scientific">Lampropedia aestuarii</name>
    <dbReference type="NCBI Taxonomy" id="2562762"/>
    <lineage>
        <taxon>Bacteria</taxon>
        <taxon>Pseudomonadati</taxon>
        <taxon>Pseudomonadota</taxon>
        <taxon>Betaproteobacteria</taxon>
        <taxon>Burkholderiales</taxon>
        <taxon>Comamonadaceae</taxon>
        <taxon>Lampropedia</taxon>
    </lineage>
</organism>
<dbReference type="PANTHER" id="PTHR43329">
    <property type="entry name" value="EPOXIDE HYDROLASE"/>
    <property type="match status" value="1"/>
</dbReference>
<proteinExistence type="predicted"/>
<keyword evidence="1 3" id="KW-0378">Hydrolase</keyword>
<sequence>MLQCICSSAGASVTDTQGYRRLSWGMHFQSMPYPEMPAAQAIASNGIVLSTHVAGRGLPVVLLHGFPELAYSWRLQIPALVAAGCQVIVPDLRGFGATGQQGELGDYRMQNLALDVVGMLDSLGIDRCVVVGHDFGGALAWTLARDHASRFVGVASLNTPYTRRTDKDLIETLRSYRGESNYMVYFQTPGQGEALLGADVRATFAGLMTRPNALLRNFEQAPQELQSLPATLLGQDQRIQGESFLSEPQLQVFVDAYQKTGFTGGLNWYRNLSRNWHDTAGVVDKVQLPALMVCAEYDAFLPPATTEGMERHVPLMQRELILDCGHWTQQERPDEVNALLLAWLQQQAWL</sequence>
<dbReference type="PRINTS" id="PR00412">
    <property type="entry name" value="EPOXHYDRLASE"/>
</dbReference>
<dbReference type="InterPro" id="IPR029058">
    <property type="entry name" value="AB_hydrolase_fold"/>
</dbReference>
<dbReference type="OrthoDB" id="2987348at2"/>
<dbReference type="AlphaFoldDB" id="A0A4S5C1X4"/>